<feature type="chain" id="PRO_5005891959" evidence="2">
    <location>
        <begin position="19"/>
        <end position="187"/>
    </location>
</feature>
<feature type="signal peptide" evidence="2">
    <location>
        <begin position="1"/>
        <end position="18"/>
    </location>
</feature>
<feature type="transmembrane region" description="Helical" evidence="1">
    <location>
        <begin position="167"/>
        <end position="186"/>
    </location>
</feature>
<keyword evidence="1" id="KW-0812">Transmembrane</keyword>
<accession>A0A0N4ZJ54</accession>
<evidence type="ECO:0000313" key="3">
    <source>
        <dbReference type="Proteomes" id="UP000038045"/>
    </source>
</evidence>
<sequence length="187" mass="21273">MKTFILIFVAIVFQIINGDNQKLPADISQLIKNNQQYISRIPATSSFGEMRNPNNKFYSFPRCYYYFNRNGDWNNGNFDTVTCNYNSMDKCISIVGKLERENYIYLGCASAVLLSEGYDPNAFYIDNGCKNDYITTNDGDSGYATVCACSHDFCNTENYYTGSGNSIYFTTYTIITSIIFLLVSLFL</sequence>
<evidence type="ECO:0000256" key="2">
    <source>
        <dbReference type="SAM" id="SignalP"/>
    </source>
</evidence>
<proteinExistence type="predicted"/>
<keyword evidence="2" id="KW-0732">Signal</keyword>
<evidence type="ECO:0000313" key="4">
    <source>
        <dbReference type="WBParaSite" id="PTRK_0000796200.1"/>
    </source>
</evidence>
<dbReference type="Proteomes" id="UP000038045">
    <property type="component" value="Unplaced"/>
</dbReference>
<reference evidence="4" key="1">
    <citation type="submission" date="2017-02" db="UniProtKB">
        <authorList>
            <consortium name="WormBaseParasite"/>
        </authorList>
    </citation>
    <scope>IDENTIFICATION</scope>
</reference>
<dbReference type="AlphaFoldDB" id="A0A0N4ZJ54"/>
<evidence type="ECO:0000256" key="1">
    <source>
        <dbReference type="SAM" id="Phobius"/>
    </source>
</evidence>
<name>A0A0N4ZJ54_PARTI</name>
<organism evidence="3 4">
    <name type="scientific">Parastrongyloides trichosuri</name>
    <name type="common">Possum-specific nematode worm</name>
    <dbReference type="NCBI Taxonomy" id="131310"/>
    <lineage>
        <taxon>Eukaryota</taxon>
        <taxon>Metazoa</taxon>
        <taxon>Ecdysozoa</taxon>
        <taxon>Nematoda</taxon>
        <taxon>Chromadorea</taxon>
        <taxon>Rhabditida</taxon>
        <taxon>Tylenchina</taxon>
        <taxon>Panagrolaimomorpha</taxon>
        <taxon>Strongyloidoidea</taxon>
        <taxon>Strongyloididae</taxon>
        <taxon>Parastrongyloides</taxon>
    </lineage>
</organism>
<keyword evidence="1" id="KW-0472">Membrane</keyword>
<dbReference type="WBParaSite" id="PTRK_0000796200.1">
    <property type="protein sequence ID" value="PTRK_0000796200.1"/>
    <property type="gene ID" value="PTRK_0000796200"/>
</dbReference>
<keyword evidence="3" id="KW-1185">Reference proteome</keyword>
<protein>
    <submittedName>
        <fullName evidence="4">Uncharacterized protein</fullName>
    </submittedName>
</protein>
<keyword evidence="1" id="KW-1133">Transmembrane helix</keyword>